<name>A0A812SCH2_9DINO</name>
<dbReference type="Gene3D" id="1.25.40.10">
    <property type="entry name" value="Tetratricopeptide repeat domain"/>
    <property type="match status" value="1"/>
</dbReference>
<evidence type="ECO:0008006" key="4">
    <source>
        <dbReference type="Google" id="ProtNLM"/>
    </source>
</evidence>
<feature type="coiled-coil region" evidence="1">
    <location>
        <begin position="74"/>
        <end position="101"/>
    </location>
</feature>
<dbReference type="InterPro" id="IPR011990">
    <property type="entry name" value="TPR-like_helical_dom_sf"/>
</dbReference>
<gene>
    <name evidence="2" type="ORF">SNAT2548_LOCUS26340</name>
</gene>
<evidence type="ECO:0000313" key="3">
    <source>
        <dbReference type="Proteomes" id="UP000604046"/>
    </source>
</evidence>
<organism evidence="2 3">
    <name type="scientific">Symbiodinium natans</name>
    <dbReference type="NCBI Taxonomy" id="878477"/>
    <lineage>
        <taxon>Eukaryota</taxon>
        <taxon>Sar</taxon>
        <taxon>Alveolata</taxon>
        <taxon>Dinophyceae</taxon>
        <taxon>Suessiales</taxon>
        <taxon>Symbiodiniaceae</taxon>
        <taxon>Symbiodinium</taxon>
    </lineage>
</organism>
<evidence type="ECO:0000256" key="1">
    <source>
        <dbReference type="SAM" id="Coils"/>
    </source>
</evidence>
<reference evidence="2" key="1">
    <citation type="submission" date="2021-02" db="EMBL/GenBank/DDBJ databases">
        <authorList>
            <person name="Dougan E. K."/>
            <person name="Rhodes N."/>
            <person name="Thang M."/>
            <person name="Chan C."/>
        </authorList>
    </citation>
    <scope>NUCLEOTIDE SEQUENCE</scope>
</reference>
<keyword evidence="1" id="KW-0175">Coiled coil</keyword>
<dbReference type="AlphaFoldDB" id="A0A812SCH2"/>
<evidence type="ECO:0000313" key="2">
    <source>
        <dbReference type="EMBL" id="CAE7469915.1"/>
    </source>
</evidence>
<proteinExistence type="predicted"/>
<comment type="caution">
    <text evidence="2">The sequence shown here is derived from an EMBL/GenBank/DDBJ whole genome shotgun (WGS) entry which is preliminary data.</text>
</comment>
<sequence length="291" mass="33431">MPVWCDSCNQSAEVGTASDQEESCRTAAQLEKYLQRGGWNIVLRFIPREMMRSARLVLVEAQAFHARAIEGDMQHDMRRAYEAAQEAIKKLNNQLEADKFSFDKALFAQAQLLKANTLANLASIVETDMPDALGTAYSAVGKAACALWELKDPDVGNALRVMGVIQHKLRNDPRSAEEYFLAAIRFFQEYEHINNKWYAVSHWNLYRMLIDCNSRKAVSFLQRAGDLREEVEGAEHPYTRMYRQQLEKERRSVPDLHDDVMHQEVSDTLQQFDRILARVLSQFWTAALVLD</sequence>
<accession>A0A812SCH2</accession>
<dbReference type="EMBL" id="CAJNDS010002428">
    <property type="protein sequence ID" value="CAE7469915.1"/>
    <property type="molecule type" value="Genomic_DNA"/>
</dbReference>
<protein>
    <recommendedName>
        <fullName evidence="4">Tetratricopeptide repeat protein</fullName>
    </recommendedName>
</protein>
<dbReference type="OrthoDB" id="10488394at2759"/>
<keyword evidence="3" id="KW-1185">Reference proteome</keyword>
<dbReference type="Proteomes" id="UP000604046">
    <property type="component" value="Unassembled WGS sequence"/>
</dbReference>